<dbReference type="Gene3D" id="3.30.40.10">
    <property type="entry name" value="Zinc/RING finger domain, C3HC4 (zinc finger)"/>
    <property type="match status" value="1"/>
</dbReference>
<evidence type="ECO:0008006" key="5">
    <source>
        <dbReference type="Google" id="ProtNLM"/>
    </source>
</evidence>
<proteinExistence type="predicted"/>
<evidence type="ECO:0000256" key="1">
    <source>
        <dbReference type="SAM" id="Coils"/>
    </source>
</evidence>
<sequence>MASDPDTTIIIQDDESPVQGGARPQRAPRPDYSYQDYEFMIDDAAASAIEDGATPSGRKRKRDATQSFTQLLEMVGGLHNELDSEAQRLREELCTFRRKTRKLEQELGTIQEELRIKNEELETEKAAHETEKEQHQHTMKALREQRLMTRCKICFEQQGLWWVLSCGHMVCEDCATHPMME</sequence>
<reference evidence="3 4" key="1">
    <citation type="submission" date="2024-07" db="EMBL/GenBank/DDBJ databases">
        <title>Section-level genome sequencing and comparative genomics of Aspergillus sections Usti and Cavernicolus.</title>
        <authorList>
            <consortium name="Lawrence Berkeley National Laboratory"/>
            <person name="Nybo J.L."/>
            <person name="Vesth T.C."/>
            <person name="Theobald S."/>
            <person name="Frisvad J.C."/>
            <person name="Larsen T.O."/>
            <person name="Kjaerboelling I."/>
            <person name="Rothschild-Mancinelli K."/>
            <person name="Lyhne E.K."/>
            <person name="Kogle M.E."/>
            <person name="Barry K."/>
            <person name="Clum A."/>
            <person name="Na H."/>
            <person name="Ledsgaard L."/>
            <person name="Lin J."/>
            <person name="Lipzen A."/>
            <person name="Kuo A."/>
            <person name="Riley R."/>
            <person name="Mondo S."/>
            <person name="Labutti K."/>
            <person name="Haridas S."/>
            <person name="Pangalinan J."/>
            <person name="Salamov A.A."/>
            <person name="Simmons B.A."/>
            <person name="Magnuson J.K."/>
            <person name="Chen J."/>
            <person name="Drula E."/>
            <person name="Henrissat B."/>
            <person name="Wiebenga A."/>
            <person name="Lubbers R.J."/>
            <person name="Gomes A.C."/>
            <person name="Makela M.R."/>
            <person name="Stajich J."/>
            <person name="Grigoriev I.V."/>
            <person name="Mortensen U.H."/>
            <person name="De Vries R.P."/>
            <person name="Baker S.E."/>
            <person name="Andersen M.R."/>
        </authorList>
    </citation>
    <scope>NUCLEOTIDE SEQUENCE [LARGE SCALE GENOMIC DNA]</scope>
    <source>
        <strain evidence="3 4">CBS 123904</strain>
    </source>
</reference>
<evidence type="ECO:0000256" key="2">
    <source>
        <dbReference type="SAM" id="MobiDB-lite"/>
    </source>
</evidence>
<evidence type="ECO:0000313" key="3">
    <source>
        <dbReference type="EMBL" id="KAL2845903.1"/>
    </source>
</evidence>
<dbReference type="InterPro" id="IPR013083">
    <property type="entry name" value="Znf_RING/FYVE/PHD"/>
</dbReference>
<protein>
    <recommendedName>
        <fullName evidence="5">RING-type domain-containing protein</fullName>
    </recommendedName>
</protein>
<feature type="compositionally biased region" description="Polar residues" evidence="2">
    <location>
        <begin position="1"/>
        <end position="10"/>
    </location>
</feature>
<dbReference type="CDD" id="cd16449">
    <property type="entry name" value="RING-HC"/>
    <property type="match status" value="1"/>
</dbReference>
<keyword evidence="1" id="KW-0175">Coiled coil</keyword>
<dbReference type="SUPFAM" id="SSF57850">
    <property type="entry name" value="RING/U-box"/>
    <property type="match status" value="1"/>
</dbReference>
<feature type="non-terminal residue" evidence="3">
    <location>
        <position position="181"/>
    </location>
</feature>
<accession>A0ABR4K0Q3</accession>
<dbReference type="EMBL" id="JBFXLU010000068">
    <property type="protein sequence ID" value="KAL2845903.1"/>
    <property type="molecule type" value="Genomic_DNA"/>
</dbReference>
<feature type="region of interest" description="Disordered" evidence="2">
    <location>
        <begin position="1"/>
        <end position="32"/>
    </location>
</feature>
<feature type="coiled-coil region" evidence="1">
    <location>
        <begin position="100"/>
        <end position="145"/>
    </location>
</feature>
<keyword evidence="4" id="KW-1185">Reference proteome</keyword>
<dbReference type="Proteomes" id="UP001610446">
    <property type="component" value="Unassembled WGS sequence"/>
</dbReference>
<name>A0ABR4K0Q3_9EURO</name>
<comment type="caution">
    <text evidence="3">The sequence shown here is derived from an EMBL/GenBank/DDBJ whole genome shotgun (WGS) entry which is preliminary data.</text>
</comment>
<gene>
    <name evidence="3" type="ORF">BJY01DRAFT_247509</name>
</gene>
<organism evidence="3 4">
    <name type="scientific">Aspergillus pseudoustus</name>
    <dbReference type="NCBI Taxonomy" id="1810923"/>
    <lineage>
        <taxon>Eukaryota</taxon>
        <taxon>Fungi</taxon>
        <taxon>Dikarya</taxon>
        <taxon>Ascomycota</taxon>
        <taxon>Pezizomycotina</taxon>
        <taxon>Eurotiomycetes</taxon>
        <taxon>Eurotiomycetidae</taxon>
        <taxon>Eurotiales</taxon>
        <taxon>Aspergillaceae</taxon>
        <taxon>Aspergillus</taxon>
        <taxon>Aspergillus subgen. Nidulantes</taxon>
    </lineage>
</organism>
<evidence type="ECO:0000313" key="4">
    <source>
        <dbReference type="Proteomes" id="UP001610446"/>
    </source>
</evidence>